<accession>A0A9P0K1S2</accession>
<dbReference type="AlphaFoldDB" id="A0A9P0K1S2"/>
<evidence type="ECO:0000259" key="2">
    <source>
        <dbReference type="Pfam" id="PF03184"/>
    </source>
</evidence>
<dbReference type="PANTHER" id="PTHR19303">
    <property type="entry name" value="TRANSPOSON"/>
    <property type="match status" value="1"/>
</dbReference>
<dbReference type="InterPro" id="IPR050863">
    <property type="entry name" value="CenT-Element_Derived"/>
</dbReference>
<feature type="compositionally biased region" description="Basic and acidic residues" evidence="1">
    <location>
        <begin position="424"/>
        <end position="433"/>
    </location>
</feature>
<dbReference type="InterPro" id="IPR036397">
    <property type="entry name" value="RNaseH_sf"/>
</dbReference>
<dbReference type="GO" id="GO:0005634">
    <property type="term" value="C:nucleus"/>
    <property type="evidence" value="ECO:0007669"/>
    <property type="project" value="TreeGrafter"/>
</dbReference>
<gene>
    <name evidence="3" type="ORF">ACAOBT_LOCUS5965</name>
</gene>
<evidence type="ECO:0000256" key="1">
    <source>
        <dbReference type="SAM" id="MobiDB-lite"/>
    </source>
</evidence>
<dbReference type="Gene3D" id="3.30.420.10">
    <property type="entry name" value="Ribonuclease H-like superfamily/Ribonuclease H"/>
    <property type="match status" value="1"/>
</dbReference>
<feature type="region of interest" description="Disordered" evidence="1">
    <location>
        <begin position="424"/>
        <end position="483"/>
    </location>
</feature>
<dbReference type="OrthoDB" id="6763924at2759"/>
<dbReference type="EMBL" id="CAKOFQ010006718">
    <property type="protein sequence ID" value="CAH1964700.1"/>
    <property type="molecule type" value="Genomic_DNA"/>
</dbReference>
<evidence type="ECO:0000313" key="4">
    <source>
        <dbReference type="Proteomes" id="UP001152888"/>
    </source>
</evidence>
<name>A0A9P0K1S2_ACAOB</name>
<dbReference type="GO" id="GO:0003677">
    <property type="term" value="F:DNA binding"/>
    <property type="evidence" value="ECO:0007669"/>
    <property type="project" value="TreeGrafter"/>
</dbReference>
<proteinExistence type="predicted"/>
<evidence type="ECO:0000313" key="3">
    <source>
        <dbReference type="EMBL" id="CAH1964700.1"/>
    </source>
</evidence>
<dbReference type="PANTHER" id="PTHR19303:SF71">
    <property type="entry name" value="ZINC FINGER PHD-TYPE DOMAIN-CONTAINING PROTEIN"/>
    <property type="match status" value="1"/>
</dbReference>
<feature type="compositionally biased region" description="Polar residues" evidence="1">
    <location>
        <begin position="434"/>
        <end position="453"/>
    </location>
</feature>
<keyword evidence="4" id="KW-1185">Reference proteome</keyword>
<feature type="compositionally biased region" description="Polar residues" evidence="1">
    <location>
        <begin position="461"/>
        <end position="471"/>
    </location>
</feature>
<comment type="caution">
    <text evidence="3">The sequence shown here is derived from an EMBL/GenBank/DDBJ whole genome shotgun (WGS) entry which is preliminary data.</text>
</comment>
<dbReference type="Pfam" id="PF03184">
    <property type="entry name" value="DDE_1"/>
    <property type="match status" value="1"/>
</dbReference>
<dbReference type="InterPro" id="IPR004875">
    <property type="entry name" value="DDE_SF_endonuclease_dom"/>
</dbReference>
<sequence>MLNMRNRKRTTERGKTPAHIMLRAAREVKLNNESIRGAGTDYDIPERTLRRFLQKVTDEELYGTNELPTTAVGYIKNRQVFSDDREKQLEEYILKAADVYFGLSPKQITTFAYEWAVSLKIKFPDSWNTNKCAGQDWFTYFIKRRAGLSIRTPEATSLARASGFNKHSVGNFFKNLKTVLHRLQIGPQDIYNMDETGITTVQKPDRTVARRGFKQVGRITSQERGTLVTLAIAVNAIGNSIPPYFIFPRVNFREHMLSGAPPGSAGAANQSGWMKKEHFLHWCQHFVKHPGCSKERPVLLLLDNHDSHLSIDSLDYLKENGVTVLSFPPHCSHKLQPLDRSVYGPLKKYVNTACDGWITSHPGSSMTIYDVPKIVAVALPSAITPKNITAGFKVSGVYPFNECVFSEDECLPSYATDRPLIEQAKYDEIDRKPNNSPKPKISQDTSPQPGTSRDYSEILNADSSMPKTSEINPPLEEKTPEKQIIKNINILAKEDTELNTQKKQSVHLS</sequence>
<reference evidence="3" key="1">
    <citation type="submission" date="2022-03" db="EMBL/GenBank/DDBJ databases">
        <authorList>
            <person name="Sayadi A."/>
        </authorList>
    </citation>
    <scope>NUCLEOTIDE SEQUENCE</scope>
</reference>
<protein>
    <recommendedName>
        <fullName evidence="2">DDE-1 domain-containing protein</fullName>
    </recommendedName>
</protein>
<organism evidence="3 4">
    <name type="scientific">Acanthoscelides obtectus</name>
    <name type="common">Bean weevil</name>
    <name type="synonym">Bruchus obtectus</name>
    <dbReference type="NCBI Taxonomy" id="200917"/>
    <lineage>
        <taxon>Eukaryota</taxon>
        <taxon>Metazoa</taxon>
        <taxon>Ecdysozoa</taxon>
        <taxon>Arthropoda</taxon>
        <taxon>Hexapoda</taxon>
        <taxon>Insecta</taxon>
        <taxon>Pterygota</taxon>
        <taxon>Neoptera</taxon>
        <taxon>Endopterygota</taxon>
        <taxon>Coleoptera</taxon>
        <taxon>Polyphaga</taxon>
        <taxon>Cucujiformia</taxon>
        <taxon>Chrysomeloidea</taxon>
        <taxon>Chrysomelidae</taxon>
        <taxon>Bruchinae</taxon>
        <taxon>Bruchini</taxon>
        <taxon>Acanthoscelides</taxon>
    </lineage>
</organism>
<dbReference type="Proteomes" id="UP001152888">
    <property type="component" value="Unassembled WGS sequence"/>
</dbReference>
<feature type="domain" description="DDE-1" evidence="2">
    <location>
        <begin position="229"/>
        <end position="392"/>
    </location>
</feature>